<reference evidence="4" key="5">
    <citation type="submission" date="2018-04" db="UniProtKB">
        <authorList>
            <consortium name="EnsemblFungi"/>
        </authorList>
    </citation>
    <scope>IDENTIFICATION</scope>
    <source>
        <strain evidence="4">R3-111a-1</strain>
    </source>
</reference>
<dbReference type="InterPro" id="IPR029498">
    <property type="entry name" value="HeLo_dom"/>
</dbReference>
<dbReference type="eggNOG" id="ENOG502T4W8">
    <property type="taxonomic scope" value="Eukaryota"/>
</dbReference>
<dbReference type="VEuPathDB" id="FungiDB:GGTG_01427"/>
<dbReference type="RefSeq" id="XP_009217457.1">
    <property type="nucleotide sequence ID" value="XM_009219193.1"/>
</dbReference>
<evidence type="ECO:0000313" key="4">
    <source>
        <dbReference type="EnsemblFungi" id="EJT81448"/>
    </source>
</evidence>
<dbReference type="STRING" id="644352.J3NJJ6"/>
<dbReference type="InterPro" id="IPR000719">
    <property type="entry name" value="Prot_kinase_dom"/>
</dbReference>
<evidence type="ECO:0000313" key="5">
    <source>
        <dbReference type="Proteomes" id="UP000006039"/>
    </source>
</evidence>
<keyword evidence="5" id="KW-1185">Reference proteome</keyword>
<dbReference type="Gene3D" id="1.10.510.10">
    <property type="entry name" value="Transferase(Phosphotransferase) domain 1"/>
    <property type="match status" value="1"/>
</dbReference>
<reference evidence="3" key="2">
    <citation type="submission" date="2010-07" db="EMBL/GenBank/DDBJ databases">
        <authorList>
            <consortium name="The Broad Institute Genome Sequencing Platform"/>
            <consortium name="Broad Institute Genome Sequencing Center for Infectious Disease"/>
            <person name="Ma L.-J."/>
            <person name="Dead R."/>
            <person name="Young S."/>
            <person name="Zeng Q."/>
            <person name="Koehrsen M."/>
            <person name="Alvarado L."/>
            <person name="Berlin A."/>
            <person name="Chapman S.B."/>
            <person name="Chen Z."/>
            <person name="Freedman E."/>
            <person name="Gellesch M."/>
            <person name="Goldberg J."/>
            <person name="Griggs A."/>
            <person name="Gujja S."/>
            <person name="Heilman E.R."/>
            <person name="Heiman D."/>
            <person name="Hepburn T."/>
            <person name="Howarth C."/>
            <person name="Jen D."/>
            <person name="Larson L."/>
            <person name="Mehta T."/>
            <person name="Neiman D."/>
            <person name="Pearson M."/>
            <person name="Roberts A."/>
            <person name="Saif S."/>
            <person name="Shea T."/>
            <person name="Shenoy N."/>
            <person name="Sisk P."/>
            <person name="Stolte C."/>
            <person name="Sykes S."/>
            <person name="Walk T."/>
            <person name="White J."/>
            <person name="Yandava C."/>
            <person name="Haas B."/>
            <person name="Nusbaum C."/>
            <person name="Birren B."/>
        </authorList>
    </citation>
    <scope>NUCLEOTIDE SEQUENCE</scope>
    <source>
        <strain evidence="3">R3-111a-1</strain>
    </source>
</reference>
<reference evidence="4" key="4">
    <citation type="journal article" date="2015" name="G3 (Bethesda)">
        <title>Genome sequences of three phytopathogenic species of the Magnaporthaceae family of fungi.</title>
        <authorList>
            <person name="Okagaki L.H."/>
            <person name="Nunes C.C."/>
            <person name="Sailsbery J."/>
            <person name="Clay B."/>
            <person name="Brown D."/>
            <person name="John T."/>
            <person name="Oh Y."/>
            <person name="Young N."/>
            <person name="Fitzgerald M."/>
            <person name="Haas B.J."/>
            <person name="Zeng Q."/>
            <person name="Young S."/>
            <person name="Adiconis X."/>
            <person name="Fan L."/>
            <person name="Levin J.Z."/>
            <person name="Mitchell T.K."/>
            <person name="Okubara P.A."/>
            <person name="Farman M.L."/>
            <person name="Kohn L.M."/>
            <person name="Birren B."/>
            <person name="Ma L.-J."/>
            <person name="Dean R.A."/>
        </authorList>
    </citation>
    <scope>NUCLEOTIDE SEQUENCE</scope>
    <source>
        <strain evidence="4">R3-111a-1</strain>
    </source>
</reference>
<evidence type="ECO:0000256" key="1">
    <source>
        <dbReference type="SAM" id="MobiDB-lite"/>
    </source>
</evidence>
<gene>
    <name evidence="4" type="primary">20341885</name>
    <name evidence="3" type="ORF">GGTG_01427</name>
</gene>
<dbReference type="PANTHER" id="PTHR37542:SF3">
    <property type="entry name" value="PRION-INHIBITION AND PROPAGATION HELO DOMAIN-CONTAINING PROTEIN"/>
    <property type="match status" value="1"/>
</dbReference>
<proteinExistence type="predicted"/>
<dbReference type="InterPro" id="IPR011009">
    <property type="entry name" value="Kinase-like_dom_sf"/>
</dbReference>
<dbReference type="HOGENOM" id="CLU_017444_3_0_1"/>
<accession>J3NJJ6</accession>
<dbReference type="GO" id="GO:0005524">
    <property type="term" value="F:ATP binding"/>
    <property type="evidence" value="ECO:0007669"/>
    <property type="project" value="InterPro"/>
</dbReference>
<reference evidence="3" key="3">
    <citation type="submission" date="2010-09" db="EMBL/GenBank/DDBJ databases">
        <title>Annotation of Gaeumannomyces graminis var. tritici R3-111a-1.</title>
        <authorList>
            <consortium name="The Broad Institute Genome Sequencing Platform"/>
            <person name="Ma L.-J."/>
            <person name="Dead R."/>
            <person name="Young S.K."/>
            <person name="Zeng Q."/>
            <person name="Gargeya S."/>
            <person name="Fitzgerald M."/>
            <person name="Haas B."/>
            <person name="Abouelleil A."/>
            <person name="Alvarado L."/>
            <person name="Arachchi H.M."/>
            <person name="Berlin A."/>
            <person name="Brown A."/>
            <person name="Chapman S.B."/>
            <person name="Chen Z."/>
            <person name="Dunbar C."/>
            <person name="Freedman E."/>
            <person name="Gearin G."/>
            <person name="Gellesch M."/>
            <person name="Goldberg J."/>
            <person name="Griggs A."/>
            <person name="Gujja S."/>
            <person name="Heiman D."/>
            <person name="Howarth C."/>
            <person name="Larson L."/>
            <person name="Lui A."/>
            <person name="MacDonald P.J.P."/>
            <person name="Mehta T."/>
            <person name="Montmayeur A."/>
            <person name="Murphy C."/>
            <person name="Neiman D."/>
            <person name="Pearson M."/>
            <person name="Priest M."/>
            <person name="Roberts A."/>
            <person name="Saif S."/>
            <person name="Shea T."/>
            <person name="Shenoy N."/>
            <person name="Sisk P."/>
            <person name="Stolte C."/>
            <person name="Sykes S."/>
            <person name="Yandava C."/>
            <person name="Wortman J."/>
            <person name="Nusbaum C."/>
            <person name="Birren B."/>
        </authorList>
    </citation>
    <scope>NUCLEOTIDE SEQUENCE</scope>
    <source>
        <strain evidence="3">R3-111a-1</strain>
    </source>
</reference>
<name>J3NJJ6_GAET3</name>
<feature type="domain" description="Protein kinase" evidence="2">
    <location>
        <begin position="251"/>
        <end position="606"/>
    </location>
</feature>
<feature type="region of interest" description="Disordered" evidence="1">
    <location>
        <begin position="120"/>
        <end position="139"/>
    </location>
</feature>
<protein>
    <recommendedName>
        <fullName evidence="2">Protein kinase domain-containing protein</fullName>
    </recommendedName>
</protein>
<dbReference type="PROSITE" id="PS50011">
    <property type="entry name" value="PROTEIN_KINASE_DOM"/>
    <property type="match status" value="1"/>
</dbReference>
<dbReference type="EMBL" id="GL385395">
    <property type="protein sequence ID" value="EJT81448.1"/>
    <property type="molecule type" value="Genomic_DNA"/>
</dbReference>
<sequence length="622" mass="68935">MEPASGPASLLHQVFRLYIHISSARNFSDSAGALSALIATEYFRFETWVQASGLVHKDAGSGEPILPEYALRRCILLAANANCATKDYKEVEEIVLRILTQVSMCLQKLNKLRGRYALDLTSPGPSPPPAGASAAVPPPPVSTGVPSLDSFFSSSWASLALSRDAAIRQERSRTVSFFRKVNFSWSFSDDTSDRLKIEQTLATLKNLNDSLESILPPPSSRVGNNGIDLTRKIINLKMLSMTAHPTELRAIGRTTAAHAGNGGELYEQIRNAATLKAMQEEGVPQSDLQSVVIEEKMLVTSPGTPYTQWQHKHTRTMYQLQTNGPTSTVLVEGTQFPDSLPDADIQLLHQRIATLAFLLKLAGQPYFKTLPHCHGYVRHSHTKFSLVYNLPDWADPSRDPVPLFSLLPNNNKRDLAAFGMGKRISRSTPLPTLEERYRLAHAIADAVLSLLGVSWVHKSICSWNVLLFRSSQGGGASKTDFARPVITGFGVSRREKLSEDTVDTRDRDSPLGLWQHPDLRRDAHTRFQHRHDIHALGLVLFEIAMWQDLPSFDTGGDLLRRVLNCSDFVAHRMGTTYRDAMMACLEDESRWEETGVQGQEGGMALVFAEEVVVRLLLCVEGL</sequence>
<dbReference type="InterPro" id="IPR038305">
    <property type="entry name" value="HeLo_sf"/>
</dbReference>
<dbReference type="GO" id="GO:0004672">
    <property type="term" value="F:protein kinase activity"/>
    <property type="evidence" value="ECO:0007669"/>
    <property type="project" value="InterPro"/>
</dbReference>
<organism evidence="3">
    <name type="scientific">Gaeumannomyces tritici (strain R3-111a-1)</name>
    <name type="common">Wheat and barley take-all root rot fungus</name>
    <name type="synonym">Gaeumannomyces graminis var. tritici</name>
    <dbReference type="NCBI Taxonomy" id="644352"/>
    <lineage>
        <taxon>Eukaryota</taxon>
        <taxon>Fungi</taxon>
        <taxon>Dikarya</taxon>
        <taxon>Ascomycota</taxon>
        <taxon>Pezizomycotina</taxon>
        <taxon>Sordariomycetes</taxon>
        <taxon>Sordariomycetidae</taxon>
        <taxon>Magnaporthales</taxon>
        <taxon>Magnaporthaceae</taxon>
        <taxon>Gaeumannomyces</taxon>
    </lineage>
</organism>
<evidence type="ECO:0000313" key="3">
    <source>
        <dbReference type="EMBL" id="EJT81448.1"/>
    </source>
</evidence>
<dbReference type="PANTHER" id="PTHR37542">
    <property type="entry name" value="HELO DOMAIN-CONTAINING PROTEIN-RELATED"/>
    <property type="match status" value="1"/>
</dbReference>
<evidence type="ECO:0000259" key="2">
    <source>
        <dbReference type="PROSITE" id="PS50011"/>
    </source>
</evidence>
<dbReference type="GeneID" id="20341885"/>
<feature type="compositionally biased region" description="Pro residues" evidence="1">
    <location>
        <begin position="124"/>
        <end position="139"/>
    </location>
</feature>
<dbReference type="AlphaFoldDB" id="J3NJJ6"/>
<dbReference type="Proteomes" id="UP000006039">
    <property type="component" value="Unassembled WGS sequence"/>
</dbReference>
<dbReference type="Pfam" id="PF14479">
    <property type="entry name" value="HeLo"/>
    <property type="match status" value="1"/>
</dbReference>
<dbReference type="Gene3D" id="1.20.120.1020">
    <property type="entry name" value="Prion-inhibition and propagation, HeLo domain"/>
    <property type="match status" value="1"/>
</dbReference>
<dbReference type="EnsemblFungi" id="EJT81448">
    <property type="protein sequence ID" value="EJT81448"/>
    <property type="gene ID" value="GGTG_01427"/>
</dbReference>
<dbReference type="SUPFAM" id="SSF56112">
    <property type="entry name" value="Protein kinase-like (PK-like)"/>
    <property type="match status" value="1"/>
</dbReference>
<dbReference type="OrthoDB" id="1911848at2759"/>
<reference evidence="5" key="1">
    <citation type="submission" date="2010-07" db="EMBL/GenBank/DDBJ databases">
        <title>The genome sequence of Gaeumannomyces graminis var. tritici strain R3-111a-1.</title>
        <authorList>
            <consortium name="The Broad Institute Genome Sequencing Platform"/>
            <person name="Ma L.-J."/>
            <person name="Dead R."/>
            <person name="Young S."/>
            <person name="Zeng Q."/>
            <person name="Koehrsen M."/>
            <person name="Alvarado L."/>
            <person name="Berlin A."/>
            <person name="Chapman S.B."/>
            <person name="Chen Z."/>
            <person name="Freedman E."/>
            <person name="Gellesch M."/>
            <person name="Goldberg J."/>
            <person name="Griggs A."/>
            <person name="Gujja S."/>
            <person name="Heilman E.R."/>
            <person name="Heiman D."/>
            <person name="Hepburn T."/>
            <person name="Howarth C."/>
            <person name="Jen D."/>
            <person name="Larson L."/>
            <person name="Mehta T."/>
            <person name="Neiman D."/>
            <person name="Pearson M."/>
            <person name="Roberts A."/>
            <person name="Saif S."/>
            <person name="Shea T."/>
            <person name="Shenoy N."/>
            <person name="Sisk P."/>
            <person name="Stolte C."/>
            <person name="Sykes S."/>
            <person name="Walk T."/>
            <person name="White J."/>
            <person name="Yandava C."/>
            <person name="Haas B."/>
            <person name="Nusbaum C."/>
            <person name="Birren B."/>
        </authorList>
    </citation>
    <scope>NUCLEOTIDE SEQUENCE [LARGE SCALE GENOMIC DNA]</scope>
    <source>
        <strain evidence="5">R3-111a-1</strain>
    </source>
</reference>